<evidence type="ECO:0000256" key="5">
    <source>
        <dbReference type="ARBA" id="ARBA00023316"/>
    </source>
</evidence>
<dbReference type="Pfam" id="PF01471">
    <property type="entry name" value="PG_binding_1"/>
    <property type="match status" value="1"/>
</dbReference>
<dbReference type="InterPro" id="IPR005490">
    <property type="entry name" value="LD_TPept_cat_dom"/>
</dbReference>
<evidence type="ECO:0000256" key="3">
    <source>
        <dbReference type="ARBA" id="ARBA00022960"/>
    </source>
</evidence>
<evidence type="ECO:0000259" key="8">
    <source>
        <dbReference type="PROSITE" id="PS52029"/>
    </source>
</evidence>
<proteinExistence type="predicted"/>
<dbReference type="SUPFAM" id="SSF141523">
    <property type="entry name" value="L,D-transpeptidase catalytic domain-like"/>
    <property type="match status" value="1"/>
</dbReference>
<evidence type="ECO:0000256" key="6">
    <source>
        <dbReference type="SAM" id="MobiDB-lite"/>
    </source>
</evidence>
<keyword evidence="7" id="KW-1133">Transmembrane helix</keyword>
<dbReference type="CDD" id="cd16913">
    <property type="entry name" value="YkuD_like"/>
    <property type="match status" value="1"/>
</dbReference>
<evidence type="ECO:0000256" key="2">
    <source>
        <dbReference type="ARBA" id="ARBA00022679"/>
    </source>
</evidence>
<comment type="pathway">
    <text evidence="1">Cell wall biogenesis; peptidoglycan biosynthesis.</text>
</comment>
<dbReference type="EMBL" id="CAEZWB010000155">
    <property type="protein sequence ID" value="CAB4655009.1"/>
    <property type="molecule type" value="Genomic_DNA"/>
</dbReference>
<organism evidence="9">
    <name type="scientific">freshwater metagenome</name>
    <dbReference type="NCBI Taxonomy" id="449393"/>
    <lineage>
        <taxon>unclassified sequences</taxon>
        <taxon>metagenomes</taxon>
        <taxon>ecological metagenomes</taxon>
    </lineage>
</organism>
<dbReference type="Pfam" id="PF03734">
    <property type="entry name" value="YkuD"/>
    <property type="match status" value="1"/>
</dbReference>
<dbReference type="PROSITE" id="PS52029">
    <property type="entry name" value="LD_TPASE"/>
    <property type="match status" value="1"/>
</dbReference>
<dbReference type="AlphaFoldDB" id="A0A6J6L3M5"/>
<feature type="domain" description="L,D-TPase catalytic" evidence="8">
    <location>
        <begin position="172"/>
        <end position="307"/>
    </location>
</feature>
<dbReference type="GO" id="GO:0009252">
    <property type="term" value="P:peptidoglycan biosynthetic process"/>
    <property type="evidence" value="ECO:0007669"/>
    <property type="project" value="UniProtKB-UniPathway"/>
</dbReference>
<protein>
    <submittedName>
        <fullName evidence="9">Unannotated protein</fullName>
    </submittedName>
</protein>
<dbReference type="InterPro" id="IPR002477">
    <property type="entry name" value="Peptidoglycan-bd-like"/>
</dbReference>
<dbReference type="InterPro" id="IPR036365">
    <property type="entry name" value="PGBD-like_sf"/>
</dbReference>
<evidence type="ECO:0000256" key="1">
    <source>
        <dbReference type="ARBA" id="ARBA00004752"/>
    </source>
</evidence>
<dbReference type="EMBL" id="CAFBOT010000095">
    <property type="protein sequence ID" value="CAB4990006.1"/>
    <property type="molecule type" value="Genomic_DNA"/>
</dbReference>
<evidence type="ECO:0000256" key="7">
    <source>
        <dbReference type="SAM" id="Phobius"/>
    </source>
</evidence>
<keyword evidence="3" id="KW-0133">Cell shape</keyword>
<keyword evidence="7" id="KW-0472">Membrane</keyword>
<dbReference type="InterPro" id="IPR036366">
    <property type="entry name" value="PGBDSf"/>
</dbReference>
<dbReference type="GO" id="GO:0071555">
    <property type="term" value="P:cell wall organization"/>
    <property type="evidence" value="ECO:0007669"/>
    <property type="project" value="UniProtKB-KW"/>
</dbReference>
<dbReference type="GO" id="GO:0008360">
    <property type="term" value="P:regulation of cell shape"/>
    <property type="evidence" value="ECO:0007669"/>
    <property type="project" value="UniProtKB-KW"/>
</dbReference>
<evidence type="ECO:0000313" key="10">
    <source>
        <dbReference type="EMBL" id="CAB4990006.1"/>
    </source>
</evidence>
<keyword evidence="7" id="KW-0812">Transmembrane</keyword>
<keyword evidence="4" id="KW-0573">Peptidoglycan synthesis</keyword>
<dbReference type="Gene3D" id="1.10.101.10">
    <property type="entry name" value="PGBD-like superfamily/PGBD"/>
    <property type="match status" value="1"/>
</dbReference>
<feature type="transmembrane region" description="Helical" evidence="7">
    <location>
        <begin position="41"/>
        <end position="60"/>
    </location>
</feature>
<dbReference type="InterPro" id="IPR038063">
    <property type="entry name" value="Transpep_catalytic_dom"/>
</dbReference>
<evidence type="ECO:0000313" key="9">
    <source>
        <dbReference type="EMBL" id="CAB4655009.1"/>
    </source>
</evidence>
<gene>
    <name evidence="9" type="ORF">UFOPK2166_01041</name>
    <name evidence="10" type="ORF">UFOPK4000_00643</name>
</gene>
<keyword evidence="5" id="KW-0961">Cell wall biogenesis/degradation</keyword>
<feature type="compositionally biased region" description="Low complexity" evidence="6">
    <location>
        <begin position="332"/>
        <end position="347"/>
    </location>
</feature>
<dbReference type="UniPathway" id="UPA00219"/>
<dbReference type="SUPFAM" id="SSF47090">
    <property type="entry name" value="PGBD-like"/>
    <property type="match status" value="1"/>
</dbReference>
<dbReference type="GO" id="GO:0016740">
    <property type="term" value="F:transferase activity"/>
    <property type="evidence" value="ECO:0007669"/>
    <property type="project" value="UniProtKB-KW"/>
</dbReference>
<evidence type="ECO:0000256" key="4">
    <source>
        <dbReference type="ARBA" id="ARBA00022984"/>
    </source>
</evidence>
<keyword evidence="2" id="KW-0808">Transferase</keyword>
<dbReference type="Gene3D" id="2.40.440.10">
    <property type="entry name" value="L,D-transpeptidase catalytic domain-like"/>
    <property type="match status" value="1"/>
</dbReference>
<accession>A0A6J6L3M5</accession>
<sequence>MNDDTPYNEFDEFDDFEPEDRELHDEYGDFRQSAYDRWRPAIAAFAVLLTVVAIAVVGNGDNGSNSESSNPDVVVESTNVPLVTVPLTRTLKTGMKGDDVLRVQQRLAALRFDPGPQDGVFGQNTVQAVWAFEKLVMATPRDRATGTVTKSTWAIMQSDLRISPRRKADTATHVELYLPEQVMIVFKDGAPALITHISSGSTEKWCEEVTIDPGEDGNNTNAQIKQGICGEAITPPGIFYFYNRRVGMRESKLGTMYNPVYFNYNIAVHGAILVPLEPASHGCVRIPMSVARYFPALVAYGDRIYVFDGIKEPEEYGSPVPPFDKPDPNYVPTTTIPPGGTTTVKPAGTTTVVASTTTTP</sequence>
<reference evidence="9" key="1">
    <citation type="submission" date="2020-05" db="EMBL/GenBank/DDBJ databases">
        <authorList>
            <person name="Chiriac C."/>
            <person name="Salcher M."/>
            <person name="Ghai R."/>
            <person name="Kavagutti S V."/>
        </authorList>
    </citation>
    <scope>NUCLEOTIDE SEQUENCE</scope>
</reference>
<feature type="region of interest" description="Disordered" evidence="6">
    <location>
        <begin position="319"/>
        <end position="347"/>
    </location>
</feature>
<name>A0A6J6L3M5_9ZZZZ</name>